<dbReference type="VEuPathDB" id="FungiDB:FUN_010802"/>
<evidence type="ECO:0000313" key="1">
    <source>
        <dbReference type="EMBL" id="PKY51725.1"/>
    </source>
</evidence>
<name>A0A2I1GYL6_9GLOM</name>
<proteinExistence type="predicted"/>
<keyword evidence="2" id="KW-1185">Reference proteome</keyword>
<comment type="caution">
    <text evidence="1">The sequence shown here is derived from an EMBL/GenBank/DDBJ whole genome shotgun (WGS) entry which is preliminary data.</text>
</comment>
<gene>
    <name evidence="1" type="ORF">RhiirA4_494467</name>
</gene>
<sequence length="445" mass="49637">MFAKLCIYAFFLITITTITIGAPLALLEVSSKLTSRPAQLEKYGPLNQQSLSRRGHLNTFAQCSHEEDTVLESYCDKLRTIIVRCIMPDGTIYGTTQQCENFGICVDYNNYYSIKSAVCASKPYIKTFFVIKNELTCSSSTPYDLGADLHTGMTTYNVDSEDPVTVYELQTLYKDQVVETKFSKHVITKNLPDYKNNEKVQYCFIPGTNDSLLVGAAVAVGYDKSNKAPLLGIGAPLEVSSKLTSRPAQLEKYGPLNQQSLSRRGHLNAFAQCSHEEDTLLDSYCDKLRTMNVRCIMPDNTIYNITQQCEGFGICVDYNYNSVKSAICASIPYIRTFYSMKNELTCSSNTPYASEGDLYTGMTTYNVNSEDPVTVYELQTLYKDEVVEAKASEHFITKSLLGYKNNENVQYCFIPGTNDSPLVGAAVALRYDRSNKAPLLVALSE</sequence>
<dbReference type="AlphaFoldDB" id="A0A2I1GYL6"/>
<reference evidence="1 2" key="1">
    <citation type="submission" date="2015-10" db="EMBL/GenBank/DDBJ databases">
        <title>Genome analyses suggest a sexual origin of heterokaryosis in a supposedly ancient asexual fungus.</title>
        <authorList>
            <person name="Ropars J."/>
            <person name="Sedzielewska K."/>
            <person name="Noel J."/>
            <person name="Charron P."/>
            <person name="Farinelli L."/>
            <person name="Marton T."/>
            <person name="Kruger M."/>
            <person name="Pelin A."/>
            <person name="Brachmann A."/>
            <person name="Corradi N."/>
        </authorList>
    </citation>
    <scope>NUCLEOTIDE SEQUENCE [LARGE SCALE GENOMIC DNA]</scope>
    <source>
        <strain evidence="1 2">A4</strain>
    </source>
</reference>
<accession>A0A2I1GYL6</accession>
<protein>
    <submittedName>
        <fullName evidence="1">Uncharacterized protein</fullName>
    </submittedName>
</protein>
<dbReference type="Proteomes" id="UP000234323">
    <property type="component" value="Unassembled WGS sequence"/>
</dbReference>
<dbReference type="VEuPathDB" id="FungiDB:RhiirA1_472373"/>
<dbReference type="EMBL" id="LLXI01001068">
    <property type="protein sequence ID" value="PKY51725.1"/>
    <property type="molecule type" value="Genomic_DNA"/>
</dbReference>
<evidence type="ECO:0000313" key="2">
    <source>
        <dbReference type="Proteomes" id="UP000234323"/>
    </source>
</evidence>
<organism evidence="1 2">
    <name type="scientific">Rhizophagus irregularis</name>
    <dbReference type="NCBI Taxonomy" id="588596"/>
    <lineage>
        <taxon>Eukaryota</taxon>
        <taxon>Fungi</taxon>
        <taxon>Fungi incertae sedis</taxon>
        <taxon>Mucoromycota</taxon>
        <taxon>Glomeromycotina</taxon>
        <taxon>Glomeromycetes</taxon>
        <taxon>Glomerales</taxon>
        <taxon>Glomeraceae</taxon>
        <taxon>Rhizophagus</taxon>
    </lineage>
</organism>
<dbReference type="VEuPathDB" id="FungiDB:RhiirFUN_023679"/>